<dbReference type="InterPro" id="IPR000873">
    <property type="entry name" value="AMP-dep_synth/lig_dom"/>
</dbReference>
<dbReference type="InterPro" id="IPR042099">
    <property type="entry name" value="ANL_N_sf"/>
</dbReference>
<name>A0A9W8GRU1_9FUNG</name>
<dbReference type="SUPFAM" id="SSF56801">
    <property type="entry name" value="Acetyl-CoA synthetase-like"/>
    <property type="match status" value="1"/>
</dbReference>
<dbReference type="Pfam" id="PF13193">
    <property type="entry name" value="AMP-binding_C"/>
    <property type="match status" value="1"/>
</dbReference>
<dbReference type="PANTHER" id="PTHR43347:SF3">
    <property type="entry name" value="ACYL-COA SYNTHETASE SHORT-CHAIN FAMILY MEMBER 3, MITOCHONDRIAL"/>
    <property type="match status" value="1"/>
</dbReference>
<dbReference type="EMBL" id="JANBTX010000008">
    <property type="protein sequence ID" value="KAJ2690694.1"/>
    <property type="molecule type" value="Genomic_DNA"/>
</dbReference>
<dbReference type="PANTHER" id="PTHR43347">
    <property type="entry name" value="ACYL-COA SYNTHETASE"/>
    <property type="match status" value="1"/>
</dbReference>
<reference evidence="3" key="1">
    <citation type="submission" date="2022-07" db="EMBL/GenBank/DDBJ databases">
        <title>Phylogenomic reconstructions and comparative analyses of Kickxellomycotina fungi.</title>
        <authorList>
            <person name="Reynolds N.K."/>
            <person name="Stajich J.E."/>
            <person name="Barry K."/>
            <person name="Grigoriev I.V."/>
            <person name="Crous P."/>
            <person name="Smith M.E."/>
        </authorList>
    </citation>
    <scope>NUCLEOTIDE SEQUENCE</scope>
    <source>
        <strain evidence="3">CBS 109367</strain>
    </source>
</reference>
<dbReference type="Gene3D" id="3.30.300.30">
    <property type="match status" value="1"/>
</dbReference>
<accession>A0A9W8GRU1</accession>
<dbReference type="InterPro" id="IPR025110">
    <property type="entry name" value="AMP-bd_C"/>
</dbReference>
<gene>
    <name evidence="3" type="ORF">IWW39_000496</name>
</gene>
<feature type="domain" description="AMP-binding enzyme C-terminal" evidence="2">
    <location>
        <begin position="433"/>
        <end position="514"/>
    </location>
</feature>
<evidence type="ECO:0000313" key="4">
    <source>
        <dbReference type="Proteomes" id="UP001151516"/>
    </source>
</evidence>
<dbReference type="InterPro" id="IPR045851">
    <property type="entry name" value="AMP-bd_C_sf"/>
</dbReference>
<evidence type="ECO:0000259" key="2">
    <source>
        <dbReference type="Pfam" id="PF13193"/>
    </source>
</evidence>
<dbReference type="Proteomes" id="UP001151516">
    <property type="component" value="Unassembled WGS sequence"/>
</dbReference>
<proteinExistence type="predicted"/>
<dbReference type="Pfam" id="PF00501">
    <property type="entry name" value="AMP-binding"/>
    <property type="match status" value="1"/>
</dbReference>
<dbReference type="Gene3D" id="3.40.50.12780">
    <property type="entry name" value="N-terminal domain of ligase-like"/>
    <property type="match status" value="1"/>
</dbReference>
<keyword evidence="4" id="KW-1185">Reference proteome</keyword>
<evidence type="ECO:0000313" key="3">
    <source>
        <dbReference type="EMBL" id="KAJ2690694.1"/>
    </source>
</evidence>
<dbReference type="GO" id="GO:0050218">
    <property type="term" value="F:propionate-CoA ligase activity"/>
    <property type="evidence" value="ECO:0007669"/>
    <property type="project" value="TreeGrafter"/>
</dbReference>
<dbReference type="OrthoDB" id="1706066at2759"/>
<dbReference type="AlphaFoldDB" id="A0A9W8GRU1"/>
<comment type="caution">
    <text evidence="3">The sequence shown here is derived from an EMBL/GenBank/DDBJ whole genome shotgun (WGS) entry which is preliminary data.</text>
</comment>
<sequence>MGAVPEAIVAMLACARLGAIHSVVFGGFAALELAKRIEDCRPKVVLASSCGIEGMSKVVPYKPLLDSALEMCVHRPTKVVVLQRPQLPATLKDGEESWRDAVDGIANDRVFHGYETVGANDPLYILYTSGTTGMPKGVVRPSGGHAVVLHYTMNKMYACGPGQVYWAASDLGWILGHSYMCYGPLLNGSTSVLYEGKPVGTPDPSAYYRVMAEHNVTTFFTAPTALMILRREDPNGEYCKKYDLSHVKAMFVAGERCPPEIHRWWVRRVTGVDDTGKALHPIQTPVTNVVSDNWWQTETGSPLAGLAIGLSDDGAQLPPVKYGSAGMPVQGVDLRILRIRDEFDEDRGVDSAPEEVARGVVGYVAVKLPLPPGVMTTLWGDEERFFDAYFRRFPGYYDTGDTGIIDTDGYVHILSRADDIINVAAHRISTSVIEEVVVENSEIAECCVVARGHPIKGSVPVVVAVWKHQKRSRSVEQVKDEVVEAVRNRVGAFTSLYRENVVFVERLPKTRSGKVLRKMIRSMISALLSSKAAGLGDIPTPATIEDDAVKGEIWAALSDWITRGKRD</sequence>
<evidence type="ECO:0000259" key="1">
    <source>
        <dbReference type="Pfam" id="PF00501"/>
    </source>
</evidence>
<dbReference type="PROSITE" id="PS00455">
    <property type="entry name" value="AMP_BINDING"/>
    <property type="match status" value="1"/>
</dbReference>
<protein>
    <recommendedName>
        <fullName evidence="5">Acyl-CoA synthetase short-chain family member 3, mitochondrial</fullName>
    </recommendedName>
</protein>
<feature type="domain" description="AMP-dependent synthetase/ligase" evidence="1">
    <location>
        <begin position="4"/>
        <end position="367"/>
    </location>
</feature>
<dbReference type="InterPro" id="IPR020845">
    <property type="entry name" value="AMP-binding_CS"/>
</dbReference>
<organism evidence="3 4">
    <name type="scientific">Coemansia spiralis</name>
    <dbReference type="NCBI Taxonomy" id="417178"/>
    <lineage>
        <taxon>Eukaryota</taxon>
        <taxon>Fungi</taxon>
        <taxon>Fungi incertae sedis</taxon>
        <taxon>Zoopagomycota</taxon>
        <taxon>Kickxellomycotina</taxon>
        <taxon>Kickxellomycetes</taxon>
        <taxon>Kickxellales</taxon>
        <taxon>Kickxellaceae</taxon>
        <taxon>Coemansia</taxon>
    </lineage>
</organism>
<evidence type="ECO:0008006" key="5">
    <source>
        <dbReference type="Google" id="ProtNLM"/>
    </source>
</evidence>